<organism evidence="1 2">
    <name type="scientific">Golovinomyces cichoracearum</name>
    <dbReference type="NCBI Taxonomy" id="62708"/>
    <lineage>
        <taxon>Eukaryota</taxon>
        <taxon>Fungi</taxon>
        <taxon>Dikarya</taxon>
        <taxon>Ascomycota</taxon>
        <taxon>Pezizomycotina</taxon>
        <taxon>Leotiomycetes</taxon>
        <taxon>Erysiphales</taxon>
        <taxon>Erysiphaceae</taxon>
        <taxon>Golovinomyces</taxon>
    </lineage>
</organism>
<accession>A0A420IZZ3</accession>
<name>A0A420IZZ3_9PEZI</name>
<dbReference type="Proteomes" id="UP000283383">
    <property type="component" value="Unassembled WGS sequence"/>
</dbReference>
<comment type="caution">
    <text evidence="1">The sequence shown here is derived from an EMBL/GenBank/DDBJ whole genome shotgun (WGS) entry which is preliminary data.</text>
</comment>
<proteinExistence type="predicted"/>
<evidence type="ECO:0000313" key="2">
    <source>
        <dbReference type="Proteomes" id="UP000283383"/>
    </source>
</evidence>
<sequence length="135" mass="14885">MQQENNLKIVDIVTDLQAAVCSSLAAIFLAQMSPAALNSILSINKTIKQNNLRPPIVSVNTSNVDHVPEPENQVRKNQTVDETDKDLNRAKTLVALAEMRNGYKQVGVAGLVRAKQRVQTVASKYRSIKETDNQT</sequence>
<protein>
    <submittedName>
        <fullName evidence="1">Uncharacterized protein</fullName>
    </submittedName>
</protein>
<dbReference type="AlphaFoldDB" id="A0A420IZZ3"/>
<dbReference type="EMBL" id="MCBQ01004899">
    <property type="protein sequence ID" value="RKF80106.1"/>
    <property type="molecule type" value="Genomic_DNA"/>
</dbReference>
<gene>
    <name evidence="1" type="ORF">GcM3_048022</name>
</gene>
<keyword evidence="2" id="KW-1185">Reference proteome</keyword>
<evidence type="ECO:0000313" key="1">
    <source>
        <dbReference type="EMBL" id="RKF80106.1"/>
    </source>
</evidence>
<reference evidence="1 2" key="1">
    <citation type="journal article" date="2018" name="BMC Genomics">
        <title>Comparative genome analyses reveal sequence features reflecting distinct modes of host-adaptation between dicot and monocot powdery mildew.</title>
        <authorList>
            <person name="Wu Y."/>
            <person name="Ma X."/>
            <person name="Pan Z."/>
            <person name="Kale S.D."/>
            <person name="Song Y."/>
            <person name="King H."/>
            <person name="Zhang Q."/>
            <person name="Presley C."/>
            <person name="Deng X."/>
            <person name="Wei C.I."/>
            <person name="Xiao S."/>
        </authorList>
    </citation>
    <scope>NUCLEOTIDE SEQUENCE [LARGE SCALE GENOMIC DNA]</scope>
    <source>
        <strain evidence="1">UMSG3</strain>
    </source>
</reference>